<comment type="caution">
    <text evidence="1">The sequence shown here is derived from an EMBL/GenBank/DDBJ whole genome shotgun (WGS) entry which is preliminary data.</text>
</comment>
<dbReference type="Proteomes" id="UP000805841">
    <property type="component" value="Unassembled WGS sequence"/>
</dbReference>
<feature type="non-terminal residue" evidence="1">
    <location>
        <position position="1"/>
    </location>
</feature>
<sequence>QADGEWVHLVYVLSEGAVDGLEDIMLGEESISTYGAYATYELVVNPTTVNAFLKANCKDWKDSQIGTGLSFVRLSLCYNAEKFPSGIPDARFIVRGRNDIYDPRTGAAGYTSNTALHILWYLRTRCGIPDDEIVMSTFASAANVCDETVTNADGSVSPRYATSCVIGADEQRTQVLQKLEASCAGKLIRVGGRWMLQAGAYYGPYDFEITEDMVVGTVTGGTEPSNDAAINTVRGTFTDPSQSWADTDYPEVVIDEWVTEDGGEAAETLSYSYVTDPYQAQRLANIELRRRRAGGAISFSMNFLGYNCRPGRVVWLNLASLNIQGEFIVTDWTMGVTEGCTITLAQYDPAIYDDAVGQPYNPIGFISLPAGGLG</sequence>
<keyword evidence="2" id="KW-1185">Reference proteome</keyword>
<gene>
    <name evidence="1" type="ORF">HAQ05_27835</name>
</gene>
<reference evidence="1 2" key="1">
    <citation type="journal article" date="2020" name="Insects">
        <title>Bacteria Belonging to Pseudomonas typographi sp. nov. from the Bark Beetle Ips typographus Have Genomic Potential to Aid in the Host Ecology.</title>
        <authorList>
            <person name="Peral-Aranega E."/>
            <person name="Saati-Santamaria Z."/>
            <person name="Kolarik M."/>
            <person name="Rivas R."/>
            <person name="Garcia-Fraile P."/>
        </authorList>
    </citation>
    <scope>NUCLEOTIDE SEQUENCE [LARGE SCALE GENOMIC DNA]</scope>
    <source>
        <strain evidence="1 2">CA3A</strain>
    </source>
</reference>
<evidence type="ECO:0000313" key="2">
    <source>
        <dbReference type="Proteomes" id="UP000805841"/>
    </source>
</evidence>
<dbReference type="EMBL" id="JAAOCA010000094">
    <property type="protein sequence ID" value="MBD1602482.1"/>
    <property type="molecule type" value="Genomic_DNA"/>
</dbReference>
<organism evidence="1 2">
    <name type="scientific">Pseudomonas typographi</name>
    <dbReference type="NCBI Taxonomy" id="2715964"/>
    <lineage>
        <taxon>Bacteria</taxon>
        <taxon>Pseudomonadati</taxon>
        <taxon>Pseudomonadota</taxon>
        <taxon>Gammaproteobacteria</taxon>
        <taxon>Pseudomonadales</taxon>
        <taxon>Pseudomonadaceae</taxon>
        <taxon>Pseudomonas</taxon>
    </lineage>
</organism>
<proteinExistence type="predicted"/>
<protein>
    <submittedName>
        <fullName evidence="1">Host specificity protein J</fullName>
    </submittedName>
</protein>
<evidence type="ECO:0000313" key="1">
    <source>
        <dbReference type="EMBL" id="MBD1602482.1"/>
    </source>
</evidence>
<name>A0ABR7ZAW1_9PSED</name>
<feature type="non-terminal residue" evidence="1">
    <location>
        <position position="374"/>
    </location>
</feature>
<accession>A0ABR7ZAW1</accession>